<sequence>MKNSLIVFVLGLASIIAGCSDNTYESPNSFSDAGWYTSALQSPTFVTGINNFMTFSDLSVGETSHKWTIEEGNFYLKGPIALKEKKYDKYIIQPAVQETTEKTVSVLFKKPGIQKVRLFNTFKDSVAFRGKGFVFPAKKIGNEWVIDTTFSVKVYDTIVPKMQIKQNGAIVSFENASDVIVLEAGSKLEFTDLTTQGEPTARTWKIGTATGTALVSSITFNRLGDFKGTFTVNRTGNNIPTDNDVYNIPATFRVIASTQPFVFTGTIAEQEDETIRIPFNGEFDTMTADQKSHFTVKVNNIVFPIQSITVNTTNGSILDLKLKDKIYRPDVITISYDGLGTLKSVDDRSPQAFADKIVKMHDVNLLGDPFAGFEDGTIFTPTATSDSPFSISTEKAATGTSSLKLTLTSGKSKVELSAPLKTAVVLSTSKTYIMRFKSYIVSGALGTDAPAQTGIAFIAGYSPQFSGIIRSPRLVDAWETQQRDITFTQASISSLYIRLIANTPKTTSATVYIDDVYLVEKEVRP</sequence>
<dbReference type="Gene3D" id="2.60.120.260">
    <property type="entry name" value="Galactose-binding domain-like"/>
    <property type="match status" value="1"/>
</dbReference>
<dbReference type="KEGG" id="ffa:FFWV33_15370"/>
<keyword evidence="3" id="KW-1185">Reference proteome</keyword>
<feature type="signal peptide" evidence="1">
    <location>
        <begin position="1"/>
        <end position="19"/>
    </location>
</feature>
<dbReference type="PROSITE" id="PS51257">
    <property type="entry name" value="PROKAR_LIPOPROTEIN"/>
    <property type="match status" value="1"/>
</dbReference>
<evidence type="ECO:0000256" key="1">
    <source>
        <dbReference type="SAM" id="SignalP"/>
    </source>
</evidence>
<dbReference type="OrthoDB" id="9800955at2"/>
<dbReference type="Proteomes" id="UP000244527">
    <property type="component" value="Chromosome"/>
</dbReference>
<feature type="chain" id="PRO_5015490249" description="DUF5689 domain-containing protein" evidence="1">
    <location>
        <begin position="20"/>
        <end position="525"/>
    </location>
</feature>
<gene>
    <name evidence="2" type="ORF">FFWV33_15370</name>
</gene>
<proteinExistence type="predicted"/>
<dbReference type="RefSeq" id="WP_108741726.1">
    <property type="nucleotide sequence ID" value="NZ_CP020918.1"/>
</dbReference>
<keyword evidence="1" id="KW-0732">Signal</keyword>
<name>A0A2S1LGH2_9FLAO</name>
<accession>A0A2S1LGH2</accession>
<evidence type="ECO:0000313" key="3">
    <source>
        <dbReference type="Proteomes" id="UP000244527"/>
    </source>
</evidence>
<dbReference type="AlphaFoldDB" id="A0A2S1LGH2"/>
<evidence type="ECO:0008006" key="4">
    <source>
        <dbReference type="Google" id="ProtNLM"/>
    </source>
</evidence>
<reference evidence="2 3" key="1">
    <citation type="submission" date="2017-04" db="EMBL/GenBank/DDBJ databases">
        <title>Compelte genome sequence of WV33.</title>
        <authorList>
            <person name="Lee P.C."/>
        </authorList>
    </citation>
    <scope>NUCLEOTIDE SEQUENCE [LARGE SCALE GENOMIC DNA]</scope>
    <source>
        <strain evidence="2 3">WV33</strain>
    </source>
</reference>
<organism evidence="2 3">
    <name type="scientific">Flavobacterium faecale</name>
    <dbReference type="NCBI Taxonomy" id="1355330"/>
    <lineage>
        <taxon>Bacteria</taxon>
        <taxon>Pseudomonadati</taxon>
        <taxon>Bacteroidota</taxon>
        <taxon>Flavobacteriia</taxon>
        <taxon>Flavobacteriales</taxon>
        <taxon>Flavobacteriaceae</taxon>
        <taxon>Flavobacterium</taxon>
    </lineage>
</organism>
<evidence type="ECO:0000313" key="2">
    <source>
        <dbReference type="EMBL" id="AWG22809.1"/>
    </source>
</evidence>
<dbReference type="EMBL" id="CP020918">
    <property type="protein sequence ID" value="AWG22809.1"/>
    <property type="molecule type" value="Genomic_DNA"/>
</dbReference>
<protein>
    <recommendedName>
        <fullName evidence="4">DUF5689 domain-containing protein</fullName>
    </recommendedName>
</protein>